<accession>A0A3D8J5P1</accession>
<dbReference type="CDD" id="cd10146">
    <property type="entry name" value="LabA_like_C"/>
    <property type="match status" value="1"/>
</dbReference>
<feature type="domain" description="NYN" evidence="2">
    <location>
        <begin position="9"/>
        <end position="147"/>
    </location>
</feature>
<dbReference type="Gene3D" id="3.30.420.610">
    <property type="entry name" value="LOTUS domain-like"/>
    <property type="match status" value="1"/>
</dbReference>
<gene>
    <name evidence="3" type="ORF">CQA57_06370</name>
</gene>
<evidence type="ECO:0000313" key="3">
    <source>
        <dbReference type="EMBL" id="RDU72809.1"/>
    </source>
</evidence>
<keyword evidence="4" id="KW-1185">Reference proteome</keyword>
<dbReference type="CDD" id="cd11297">
    <property type="entry name" value="PIN_LabA-like_N_1"/>
    <property type="match status" value="1"/>
</dbReference>
<evidence type="ECO:0000259" key="2">
    <source>
        <dbReference type="Pfam" id="PF01936"/>
    </source>
</evidence>
<keyword evidence="1" id="KW-0175">Coiled coil</keyword>
<dbReference type="InterPro" id="IPR021139">
    <property type="entry name" value="NYN"/>
</dbReference>
<dbReference type="AlphaFoldDB" id="A0A3D8J5P1"/>
<dbReference type="RefSeq" id="WP_115579400.1">
    <property type="nucleotide sequence ID" value="NZ_NXLX01000016.1"/>
</dbReference>
<dbReference type="PANTHER" id="PTHR35811:SF1">
    <property type="entry name" value="HTH OST-TYPE DOMAIN-CONTAINING PROTEIN"/>
    <property type="match status" value="1"/>
</dbReference>
<sequence length="240" mass="27758">MKQLDKEKKIALFIDCENIAYNWIDNIFESLLDIGDICIKKAYGDWRNSALKSWDKELIRYSIQPVHIITGNHYRKNKGEGKNSSDIQLVIDVMNCLYDGIVDCIAIASSDSDFAPLAQEIRSRGMQAIGFGEIKSRQEYKSAFTSFEILRKQDTKDNIENLENNKELIRMLKKAIDETSNQTGLSLVADIGIWIKKNYSQSARTYGKKTWGEIFRELKKDFSVHHDKSKSAMMVEYNYW</sequence>
<reference evidence="3 4" key="1">
    <citation type="submission" date="2018-04" db="EMBL/GenBank/DDBJ databases">
        <title>Novel Campyloabacter and Helicobacter Species and Strains.</title>
        <authorList>
            <person name="Mannion A.J."/>
            <person name="Shen Z."/>
            <person name="Fox J.G."/>
        </authorList>
    </citation>
    <scope>NUCLEOTIDE SEQUENCE [LARGE SCALE GENOMIC DNA]</scope>
    <source>
        <strain evidence="3 4">MIT 04-9362</strain>
    </source>
</reference>
<proteinExistence type="predicted"/>
<dbReference type="InterPro" id="IPR041966">
    <property type="entry name" value="LOTUS-like"/>
</dbReference>
<feature type="coiled-coil region" evidence="1">
    <location>
        <begin position="152"/>
        <end position="182"/>
    </location>
</feature>
<dbReference type="Proteomes" id="UP000256695">
    <property type="component" value="Unassembled WGS sequence"/>
</dbReference>
<dbReference type="EMBL" id="NXLX01000016">
    <property type="protein sequence ID" value="RDU72809.1"/>
    <property type="molecule type" value="Genomic_DNA"/>
</dbReference>
<dbReference type="OrthoDB" id="9783963at2"/>
<name>A0A3D8J5P1_9HELI</name>
<comment type="caution">
    <text evidence="3">The sequence shown here is derived from an EMBL/GenBank/DDBJ whole genome shotgun (WGS) entry which is preliminary data.</text>
</comment>
<dbReference type="GO" id="GO:0004540">
    <property type="term" value="F:RNA nuclease activity"/>
    <property type="evidence" value="ECO:0007669"/>
    <property type="project" value="InterPro"/>
</dbReference>
<dbReference type="PANTHER" id="PTHR35811">
    <property type="entry name" value="SLR1870 PROTEIN"/>
    <property type="match status" value="1"/>
</dbReference>
<evidence type="ECO:0000256" key="1">
    <source>
        <dbReference type="SAM" id="Coils"/>
    </source>
</evidence>
<protein>
    <recommendedName>
        <fullName evidence="2">NYN domain-containing protein</fullName>
    </recommendedName>
</protein>
<evidence type="ECO:0000313" key="4">
    <source>
        <dbReference type="Proteomes" id="UP000256695"/>
    </source>
</evidence>
<dbReference type="Gene3D" id="3.40.50.1010">
    <property type="entry name" value="5'-nuclease"/>
    <property type="match status" value="1"/>
</dbReference>
<dbReference type="Pfam" id="PF01936">
    <property type="entry name" value="NYN"/>
    <property type="match status" value="1"/>
</dbReference>
<organism evidence="3 4">
    <name type="scientific">Helicobacter anseris</name>
    <dbReference type="NCBI Taxonomy" id="375926"/>
    <lineage>
        <taxon>Bacteria</taxon>
        <taxon>Pseudomonadati</taxon>
        <taxon>Campylobacterota</taxon>
        <taxon>Epsilonproteobacteria</taxon>
        <taxon>Campylobacterales</taxon>
        <taxon>Helicobacteraceae</taxon>
        <taxon>Helicobacter</taxon>
    </lineage>
</organism>